<dbReference type="Pfam" id="PF05433">
    <property type="entry name" value="Rick_17kDa_Anti"/>
    <property type="match status" value="1"/>
</dbReference>
<dbReference type="GO" id="GO:0019867">
    <property type="term" value="C:outer membrane"/>
    <property type="evidence" value="ECO:0007669"/>
    <property type="project" value="InterPro"/>
</dbReference>
<evidence type="ECO:0000313" key="4">
    <source>
        <dbReference type="Proteomes" id="UP000800200"/>
    </source>
</evidence>
<feature type="region of interest" description="Disordered" evidence="1">
    <location>
        <begin position="199"/>
        <end position="219"/>
    </location>
</feature>
<proteinExistence type="predicted"/>
<protein>
    <recommendedName>
        <fullName evidence="2">Glycine zipper 2TM domain-containing protein</fullName>
    </recommendedName>
</protein>
<evidence type="ECO:0000256" key="1">
    <source>
        <dbReference type="SAM" id="MobiDB-lite"/>
    </source>
</evidence>
<feature type="compositionally biased region" description="Basic and acidic residues" evidence="1">
    <location>
        <begin position="50"/>
        <end position="63"/>
    </location>
</feature>
<feature type="compositionally biased region" description="Pro residues" evidence="1">
    <location>
        <begin position="138"/>
        <end position="149"/>
    </location>
</feature>
<feature type="region of interest" description="Disordered" evidence="1">
    <location>
        <begin position="31"/>
        <end position="158"/>
    </location>
</feature>
<dbReference type="EMBL" id="ML994629">
    <property type="protein sequence ID" value="KAF2186675.1"/>
    <property type="molecule type" value="Genomic_DNA"/>
</dbReference>
<accession>A0A6A6E6P9</accession>
<reference evidence="3" key="1">
    <citation type="journal article" date="2020" name="Stud. Mycol.">
        <title>101 Dothideomycetes genomes: a test case for predicting lifestyles and emergence of pathogens.</title>
        <authorList>
            <person name="Haridas S."/>
            <person name="Albert R."/>
            <person name="Binder M."/>
            <person name="Bloem J."/>
            <person name="Labutti K."/>
            <person name="Salamov A."/>
            <person name="Andreopoulos B."/>
            <person name="Baker S."/>
            <person name="Barry K."/>
            <person name="Bills G."/>
            <person name="Bluhm B."/>
            <person name="Cannon C."/>
            <person name="Castanera R."/>
            <person name="Culley D."/>
            <person name="Daum C."/>
            <person name="Ezra D."/>
            <person name="Gonzalez J."/>
            <person name="Henrissat B."/>
            <person name="Kuo A."/>
            <person name="Liang C."/>
            <person name="Lipzen A."/>
            <person name="Lutzoni F."/>
            <person name="Magnuson J."/>
            <person name="Mondo S."/>
            <person name="Nolan M."/>
            <person name="Ohm R."/>
            <person name="Pangilinan J."/>
            <person name="Park H.-J."/>
            <person name="Ramirez L."/>
            <person name="Alfaro M."/>
            <person name="Sun H."/>
            <person name="Tritt A."/>
            <person name="Yoshinaga Y."/>
            <person name="Zwiers L.-H."/>
            <person name="Turgeon B."/>
            <person name="Goodwin S."/>
            <person name="Spatafora J."/>
            <person name="Crous P."/>
            <person name="Grigoriev I."/>
        </authorList>
    </citation>
    <scope>NUCLEOTIDE SEQUENCE</scope>
    <source>
        <strain evidence="3">CBS 207.26</strain>
    </source>
</reference>
<gene>
    <name evidence="3" type="ORF">K469DRAFT_749717</name>
</gene>
<evidence type="ECO:0000259" key="2">
    <source>
        <dbReference type="Pfam" id="PF05433"/>
    </source>
</evidence>
<feature type="compositionally biased region" description="Basic and acidic residues" evidence="1">
    <location>
        <begin position="80"/>
        <end position="97"/>
    </location>
</feature>
<keyword evidence="4" id="KW-1185">Reference proteome</keyword>
<dbReference type="AlphaFoldDB" id="A0A6A6E6P9"/>
<dbReference type="InterPro" id="IPR008816">
    <property type="entry name" value="Gly_zipper_2TM_dom"/>
</dbReference>
<evidence type="ECO:0000313" key="3">
    <source>
        <dbReference type="EMBL" id="KAF2186675.1"/>
    </source>
</evidence>
<sequence length="219" mass="24732">MAHVEDMQDVVELGFEGLDRFASKYHDKAYQLYDKHRPHRSSNTVPSPRAKSEPPEDRGGYRSDEEEWEYPTKRRGSMYARERSRDRGMGREGDAGWRPEASPGNRDYYPPPPPVNRDVAMRGDPYTAPYGNAVTRRGPPPRAPSPPPGYSLRPLNQPYRDPTVMGALAGGFIGNAANKGDTMTTVAGAVIGGIGARQVEKAWDERKDRYRKEEERRER</sequence>
<organism evidence="3 4">
    <name type="scientific">Zopfia rhizophila CBS 207.26</name>
    <dbReference type="NCBI Taxonomy" id="1314779"/>
    <lineage>
        <taxon>Eukaryota</taxon>
        <taxon>Fungi</taxon>
        <taxon>Dikarya</taxon>
        <taxon>Ascomycota</taxon>
        <taxon>Pezizomycotina</taxon>
        <taxon>Dothideomycetes</taxon>
        <taxon>Dothideomycetes incertae sedis</taxon>
        <taxon>Zopfiaceae</taxon>
        <taxon>Zopfia</taxon>
    </lineage>
</organism>
<name>A0A6A6E6P9_9PEZI</name>
<dbReference type="OrthoDB" id="3801381at2759"/>
<feature type="domain" description="Glycine zipper 2TM" evidence="2">
    <location>
        <begin position="163"/>
        <end position="200"/>
    </location>
</feature>
<dbReference type="Proteomes" id="UP000800200">
    <property type="component" value="Unassembled WGS sequence"/>
</dbReference>